<evidence type="ECO:0000313" key="1">
    <source>
        <dbReference type="EMBL" id="KKN62665.1"/>
    </source>
</evidence>
<reference evidence="1" key="1">
    <citation type="journal article" date="2015" name="Nature">
        <title>Complex archaea that bridge the gap between prokaryotes and eukaryotes.</title>
        <authorList>
            <person name="Spang A."/>
            <person name="Saw J.H."/>
            <person name="Jorgensen S.L."/>
            <person name="Zaremba-Niedzwiedzka K."/>
            <person name="Martijn J."/>
            <person name="Lind A.E."/>
            <person name="van Eijk R."/>
            <person name="Schleper C."/>
            <person name="Guy L."/>
            <person name="Ettema T.J."/>
        </authorList>
    </citation>
    <scope>NUCLEOTIDE SEQUENCE</scope>
</reference>
<accession>A0A0F9S1P5</accession>
<gene>
    <name evidence="1" type="ORF">LCGC14_0509260</name>
</gene>
<sequence>MKTNHSPLCSLKLELVESNYGVEGNGSDFGRRADLNLIFHSLVEVRKESNLPLADTFIMAEVNQQLGVFGCTRNGRNTITSFLTSLSLRRRIYC</sequence>
<comment type="caution">
    <text evidence="1">The sequence shown here is derived from an EMBL/GenBank/DDBJ whole genome shotgun (WGS) entry which is preliminary data.</text>
</comment>
<name>A0A0F9S1P5_9ZZZZ</name>
<organism evidence="1">
    <name type="scientific">marine sediment metagenome</name>
    <dbReference type="NCBI Taxonomy" id="412755"/>
    <lineage>
        <taxon>unclassified sequences</taxon>
        <taxon>metagenomes</taxon>
        <taxon>ecological metagenomes</taxon>
    </lineage>
</organism>
<dbReference type="AlphaFoldDB" id="A0A0F9S1P5"/>
<proteinExistence type="predicted"/>
<dbReference type="EMBL" id="LAZR01000616">
    <property type="protein sequence ID" value="KKN62665.1"/>
    <property type="molecule type" value="Genomic_DNA"/>
</dbReference>
<protein>
    <submittedName>
        <fullName evidence="1">Uncharacterized protein</fullName>
    </submittedName>
</protein>